<feature type="domain" description="EamA" evidence="9">
    <location>
        <begin position="6"/>
        <end position="142"/>
    </location>
</feature>
<feature type="transmembrane region" description="Helical" evidence="8">
    <location>
        <begin position="12"/>
        <end position="31"/>
    </location>
</feature>
<feature type="transmembrane region" description="Helical" evidence="8">
    <location>
        <begin position="37"/>
        <end position="59"/>
    </location>
</feature>
<feature type="transmembrane region" description="Helical" evidence="8">
    <location>
        <begin position="241"/>
        <end position="261"/>
    </location>
</feature>
<evidence type="ECO:0000256" key="3">
    <source>
        <dbReference type="ARBA" id="ARBA00022448"/>
    </source>
</evidence>
<dbReference type="InterPro" id="IPR000620">
    <property type="entry name" value="EamA_dom"/>
</dbReference>
<dbReference type="Pfam" id="PF00892">
    <property type="entry name" value="EamA"/>
    <property type="match status" value="1"/>
</dbReference>
<evidence type="ECO:0000256" key="6">
    <source>
        <dbReference type="ARBA" id="ARBA00022989"/>
    </source>
</evidence>
<dbReference type="SUPFAM" id="SSF103481">
    <property type="entry name" value="Multidrug resistance efflux transporter EmrE"/>
    <property type="match status" value="2"/>
</dbReference>
<evidence type="ECO:0000256" key="1">
    <source>
        <dbReference type="ARBA" id="ARBA00004651"/>
    </source>
</evidence>
<evidence type="ECO:0000256" key="7">
    <source>
        <dbReference type="ARBA" id="ARBA00023136"/>
    </source>
</evidence>
<dbReference type="AlphaFoldDB" id="A0A6J6JNN5"/>
<organism evidence="10">
    <name type="scientific">freshwater metagenome</name>
    <dbReference type="NCBI Taxonomy" id="449393"/>
    <lineage>
        <taxon>unclassified sequences</taxon>
        <taxon>metagenomes</taxon>
        <taxon>ecological metagenomes</taxon>
    </lineage>
</organism>
<feature type="transmembrane region" description="Helical" evidence="8">
    <location>
        <begin position="185"/>
        <end position="210"/>
    </location>
</feature>
<evidence type="ECO:0000256" key="8">
    <source>
        <dbReference type="SAM" id="Phobius"/>
    </source>
</evidence>
<sequence>MNEKTKGIGYGLSAYLIWGSFPLIIAMLSFADPFEIVVWRVIFGFAFGLVVILVTRKFSEYLSVFKQPRQLLWISLAAVVIYINWQVYVYAVADNHVLEASLGYFINPLVTIALATIFLKEKLNVLQWVAVGLGGVAVLILTFNYGQPPVIALTLALSFGIYGLAKNRLGGKVSALSSFTVETTLLLPLGIVQLVVLAGMMQIQFGYAGLAPSLGLAAYGVLTAIPLLLFGAAAKRVPLSYIGFMQYLTPTLQFLLGLLVFQEPMPAARWLGFALVWFALSILSFDALRQLRNRSRLVAPVA</sequence>
<proteinExistence type="inferred from homology"/>
<feature type="transmembrane region" description="Helical" evidence="8">
    <location>
        <begin position="267"/>
        <end position="288"/>
    </location>
</feature>
<dbReference type="EMBL" id="CAEZVT010000096">
    <property type="protein sequence ID" value="CAB4638566.1"/>
    <property type="molecule type" value="Genomic_DNA"/>
</dbReference>
<keyword evidence="7 8" id="KW-0472">Membrane</keyword>
<comment type="subcellular location">
    <subcellularLocation>
        <location evidence="1">Cell membrane</location>
        <topology evidence="1">Multi-pass membrane protein</topology>
    </subcellularLocation>
</comment>
<dbReference type="GO" id="GO:0005886">
    <property type="term" value="C:plasma membrane"/>
    <property type="evidence" value="ECO:0007669"/>
    <property type="project" value="UniProtKB-SubCell"/>
</dbReference>
<feature type="transmembrane region" description="Helical" evidence="8">
    <location>
        <begin position="216"/>
        <end position="234"/>
    </location>
</feature>
<keyword evidence="6 8" id="KW-1133">Transmembrane helix</keyword>
<accession>A0A6J6JNN5</accession>
<feature type="transmembrane region" description="Helical" evidence="8">
    <location>
        <begin position="149"/>
        <end position="165"/>
    </location>
</feature>
<feature type="transmembrane region" description="Helical" evidence="8">
    <location>
        <begin position="125"/>
        <end position="143"/>
    </location>
</feature>
<dbReference type="NCBIfam" id="TIGR00688">
    <property type="entry name" value="rarD"/>
    <property type="match status" value="1"/>
</dbReference>
<reference evidence="10" key="1">
    <citation type="submission" date="2020-05" db="EMBL/GenBank/DDBJ databases">
        <authorList>
            <person name="Chiriac C."/>
            <person name="Salcher M."/>
            <person name="Ghai R."/>
            <person name="Kavagutti S V."/>
        </authorList>
    </citation>
    <scope>NUCLEOTIDE SEQUENCE</scope>
</reference>
<dbReference type="PANTHER" id="PTHR22911:SF137">
    <property type="entry name" value="SOLUTE CARRIER FAMILY 35 MEMBER G2-RELATED"/>
    <property type="match status" value="1"/>
</dbReference>
<keyword evidence="5 8" id="KW-0812">Transmembrane</keyword>
<evidence type="ECO:0000256" key="2">
    <source>
        <dbReference type="ARBA" id="ARBA00007362"/>
    </source>
</evidence>
<dbReference type="PANTHER" id="PTHR22911">
    <property type="entry name" value="ACYL-MALONYL CONDENSING ENZYME-RELATED"/>
    <property type="match status" value="1"/>
</dbReference>
<dbReference type="InterPro" id="IPR037185">
    <property type="entry name" value="EmrE-like"/>
</dbReference>
<keyword evidence="4" id="KW-1003">Cell membrane</keyword>
<dbReference type="InterPro" id="IPR004626">
    <property type="entry name" value="RarD"/>
</dbReference>
<feature type="transmembrane region" description="Helical" evidence="8">
    <location>
        <begin position="97"/>
        <end position="118"/>
    </location>
</feature>
<protein>
    <submittedName>
        <fullName evidence="10">Unannotated protein</fullName>
    </submittedName>
</protein>
<evidence type="ECO:0000259" key="9">
    <source>
        <dbReference type="Pfam" id="PF00892"/>
    </source>
</evidence>
<keyword evidence="3" id="KW-0813">Transport</keyword>
<evidence type="ECO:0000256" key="4">
    <source>
        <dbReference type="ARBA" id="ARBA00022475"/>
    </source>
</evidence>
<comment type="similarity">
    <text evidence="2">Belongs to the EamA transporter family.</text>
</comment>
<evidence type="ECO:0000256" key="5">
    <source>
        <dbReference type="ARBA" id="ARBA00022692"/>
    </source>
</evidence>
<gene>
    <name evidence="10" type="ORF">UFOPK2131_00761</name>
</gene>
<evidence type="ECO:0000313" key="10">
    <source>
        <dbReference type="EMBL" id="CAB4638566.1"/>
    </source>
</evidence>
<feature type="transmembrane region" description="Helical" evidence="8">
    <location>
        <begin position="71"/>
        <end position="91"/>
    </location>
</feature>
<name>A0A6J6JNN5_9ZZZZ</name>